<feature type="transmembrane region" description="Helical" evidence="8">
    <location>
        <begin position="147"/>
        <end position="167"/>
    </location>
</feature>
<feature type="transmembrane region" description="Helical" evidence="8">
    <location>
        <begin position="216"/>
        <end position="241"/>
    </location>
</feature>
<keyword evidence="6 8" id="KW-1133">Transmembrane helix</keyword>
<feature type="transmembrane region" description="Helical" evidence="8">
    <location>
        <begin position="12"/>
        <end position="29"/>
    </location>
</feature>
<feature type="transmembrane region" description="Helical" evidence="8">
    <location>
        <begin position="41"/>
        <end position="61"/>
    </location>
</feature>
<keyword evidence="7 8" id="KW-0472">Membrane</keyword>
<dbReference type="InterPro" id="IPR004761">
    <property type="entry name" value="Spore_GerAB"/>
</dbReference>
<name>A0ABV8K6I4_9BACL</name>
<organism evidence="9 10">
    <name type="scientific">Paenibacillus xanthanilyticus</name>
    <dbReference type="NCBI Taxonomy" id="1783531"/>
    <lineage>
        <taxon>Bacteria</taxon>
        <taxon>Bacillati</taxon>
        <taxon>Bacillota</taxon>
        <taxon>Bacilli</taxon>
        <taxon>Bacillales</taxon>
        <taxon>Paenibacillaceae</taxon>
        <taxon>Paenibacillus</taxon>
    </lineage>
</organism>
<gene>
    <name evidence="9" type="ORF">ACFOZ8_18475</name>
</gene>
<evidence type="ECO:0000256" key="2">
    <source>
        <dbReference type="ARBA" id="ARBA00007998"/>
    </source>
</evidence>
<feature type="transmembrane region" description="Helical" evidence="8">
    <location>
        <begin position="270"/>
        <end position="295"/>
    </location>
</feature>
<keyword evidence="3" id="KW-0813">Transport</keyword>
<accession>A0ABV8K6I4</accession>
<reference evidence="10" key="1">
    <citation type="journal article" date="2019" name="Int. J. Syst. Evol. Microbiol.">
        <title>The Global Catalogue of Microorganisms (GCM) 10K type strain sequencing project: providing services to taxonomists for standard genome sequencing and annotation.</title>
        <authorList>
            <consortium name="The Broad Institute Genomics Platform"/>
            <consortium name="The Broad Institute Genome Sequencing Center for Infectious Disease"/>
            <person name="Wu L."/>
            <person name="Ma J."/>
        </authorList>
    </citation>
    <scope>NUCLEOTIDE SEQUENCE [LARGE SCALE GENOMIC DNA]</scope>
    <source>
        <strain evidence="10">IBRC-M 10987</strain>
    </source>
</reference>
<comment type="subcellular location">
    <subcellularLocation>
        <location evidence="1">Membrane</location>
        <topology evidence="1">Multi-pass membrane protein</topology>
    </subcellularLocation>
</comment>
<protein>
    <submittedName>
        <fullName evidence="9">GerAB/ArcD/ProY family transporter</fullName>
    </submittedName>
</protein>
<evidence type="ECO:0000313" key="10">
    <source>
        <dbReference type="Proteomes" id="UP001595715"/>
    </source>
</evidence>
<dbReference type="Gene3D" id="1.20.1740.10">
    <property type="entry name" value="Amino acid/polyamine transporter I"/>
    <property type="match status" value="1"/>
</dbReference>
<keyword evidence="4" id="KW-0309">Germination</keyword>
<evidence type="ECO:0000256" key="5">
    <source>
        <dbReference type="ARBA" id="ARBA00022692"/>
    </source>
</evidence>
<feature type="transmembrane region" description="Helical" evidence="8">
    <location>
        <begin position="307"/>
        <end position="324"/>
    </location>
</feature>
<keyword evidence="10" id="KW-1185">Reference proteome</keyword>
<evidence type="ECO:0000256" key="3">
    <source>
        <dbReference type="ARBA" id="ARBA00022448"/>
    </source>
</evidence>
<evidence type="ECO:0000313" key="9">
    <source>
        <dbReference type="EMBL" id="MFC4101636.1"/>
    </source>
</evidence>
<dbReference type="RefSeq" id="WP_377720244.1">
    <property type="nucleotide sequence ID" value="NZ_JBHSAM010000028.1"/>
</dbReference>
<sequence>MSKEEPISARQLFTLTIMAQLGIEVLSLPHIASEKAGHDTWLAVLISGAAAQAGILLLWWLGSRFPNRNIYAYSRAVIGRPLGATLNMLYGCYYAYSGLVLTALYTDILKRWIFMMTPRWLIFLMLLIVSGNAAVSSLKRLAFISQTFLIFPVICFLLIACSGIYGLEPKHLLPVISNGWGPIMTGAYASFSAYLGYDLLLYAYPYVQTSSKKKVLIAMLAANACAIVFYVTVCLVCTTMFGPKQLLIVPEPIVFILKNYRIQILQSLDYLFLVIYVCVVTATIYVYFFLASKAFQHVRTAGLGKQAFWVWAIVGVGFAGSLFLTRRGDILRMASIQDQLAIVMVIVLPLLLLLIAGMRRIGRSQL</sequence>
<evidence type="ECO:0000256" key="7">
    <source>
        <dbReference type="ARBA" id="ARBA00023136"/>
    </source>
</evidence>
<feature type="transmembrane region" description="Helical" evidence="8">
    <location>
        <begin position="187"/>
        <end position="204"/>
    </location>
</feature>
<evidence type="ECO:0000256" key="8">
    <source>
        <dbReference type="SAM" id="Phobius"/>
    </source>
</evidence>
<feature type="transmembrane region" description="Helical" evidence="8">
    <location>
        <begin position="336"/>
        <end position="356"/>
    </location>
</feature>
<dbReference type="Pfam" id="PF03845">
    <property type="entry name" value="Spore_permease"/>
    <property type="match status" value="1"/>
</dbReference>
<evidence type="ECO:0000256" key="1">
    <source>
        <dbReference type="ARBA" id="ARBA00004141"/>
    </source>
</evidence>
<dbReference type="Proteomes" id="UP001595715">
    <property type="component" value="Unassembled WGS sequence"/>
</dbReference>
<keyword evidence="5 8" id="KW-0812">Transmembrane</keyword>
<dbReference type="PANTHER" id="PTHR34975">
    <property type="entry name" value="SPORE GERMINATION PROTEIN A2"/>
    <property type="match status" value="1"/>
</dbReference>
<dbReference type="EMBL" id="JBHSAM010000028">
    <property type="protein sequence ID" value="MFC4101636.1"/>
    <property type="molecule type" value="Genomic_DNA"/>
</dbReference>
<proteinExistence type="inferred from homology"/>
<comment type="similarity">
    <text evidence="2">Belongs to the amino acid-polyamine-organocation (APC) superfamily. Spore germination protein (SGP) (TC 2.A.3.9) family.</text>
</comment>
<feature type="transmembrane region" description="Helical" evidence="8">
    <location>
        <begin position="112"/>
        <end position="135"/>
    </location>
</feature>
<dbReference type="PANTHER" id="PTHR34975:SF2">
    <property type="entry name" value="SPORE GERMINATION PROTEIN A2"/>
    <property type="match status" value="1"/>
</dbReference>
<feature type="transmembrane region" description="Helical" evidence="8">
    <location>
        <begin position="82"/>
        <end position="106"/>
    </location>
</feature>
<evidence type="ECO:0000256" key="4">
    <source>
        <dbReference type="ARBA" id="ARBA00022544"/>
    </source>
</evidence>
<comment type="caution">
    <text evidence="9">The sequence shown here is derived from an EMBL/GenBank/DDBJ whole genome shotgun (WGS) entry which is preliminary data.</text>
</comment>
<evidence type="ECO:0000256" key="6">
    <source>
        <dbReference type="ARBA" id="ARBA00022989"/>
    </source>
</evidence>